<comment type="subcellular location">
    <subcellularLocation>
        <location evidence="1">Cell membrane</location>
        <topology evidence="1">Single-pass membrane protein</topology>
    </subcellularLocation>
    <subcellularLocation>
        <location evidence="7">Cell membrane</location>
        <topology evidence="7">Single-pass type II membrane protein</topology>
    </subcellularLocation>
</comment>
<dbReference type="RefSeq" id="WP_189630233.1">
    <property type="nucleotide sequence ID" value="NZ_BNAG01000003.1"/>
</dbReference>
<dbReference type="PANTHER" id="PTHR30558">
    <property type="entry name" value="EXBD MEMBRANE COMPONENT OF PMF-DRIVEN MACROMOLECULE IMPORT SYSTEM"/>
    <property type="match status" value="1"/>
</dbReference>
<evidence type="ECO:0000256" key="2">
    <source>
        <dbReference type="ARBA" id="ARBA00005811"/>
    </source>
</evidence>
<keyword evidence="3" id="KW-1003">Cell membrane</keyword>
<keyword evidence="6 8" id="KW-0472">Membrane</keyword>
<evidence type="ECO:0000313" key="9">
    <source>
        <dbReference type="EMBL" id="GHE65797.1"/>
    </source>
</evidence>
<evidence type="ECO:0000256" key="4">
    <source>
        <dbReference type="ARBA" id="ARBA00022692"/>
    </source>
</evidence>
<dbReference type="InterPro" id="IPR003400">
    <property type="entry name" value="ExbD"/>
</dbReference>
<reference evidence="10" key="1">
    <citation type="journal article" date="2019" name="Int. J. Syst. Evol. Microbiol.">
        <title>The Global Catalogue of Microorganisms (GCM) 10K type strain sequencing project: providing services to taxonomists for standard genome sequencing and annotation.</title>
        <authorList>
            <consortium name="The Broad Institute Genomics Platform"/>
            <consortium name="The Broad Institute Genome Sequencing Center for Infectious Disease"/>
            <person name="Wu L."/>
            <person name="Ma J."/>
        </authorList>
    </citation>
    <scope>NUCLEOTIDE SEQUENCE [LARGE SCALE GENOMIC DNA]</scope>
    <source>
        <strain evidence="10">CGMCC 1.15111</strain>
    </source>
</reference>
<dbReference type="EMBL" id="BNAG01000003">
    <property type="protein sequence ID" value="GHE65797.1"/>
    <property type="molecule type" value="Genomic_DNA"/>
</dbReference>
<gene>
    <name evidence="9" type="ORF">GCM10011340_21210</name>
</gene>
<keyword evidence="7" id="KW-0653">Protein transport</keyword>
<organism evidence="9 10">
    <name type="scientific">Roseivirga thermotolerans</name>
    <dbReference type="NCBI Taxonomy" id="1758176"/>
    <lineage>
        <taxon>Bacteria</taxon>
        <taxon>Pseudomonadati</taxon>
        <taxon>Bacteroidota</taxon>
        <taxon>Cytophagia</taxon>
        <taxon>Cytophagales</taxon>
        <taxon>Roseivirgaceae</taxon>
        <taxon>Roseivirga</taxon>
    </lineage>
</organism>
<evidence type="ECO:0000313" key="10">
    <source>
        <dbReference type="Proteomes" id="UP000658258"/>
    </source>
</evidence>
<evidence type="ECO:0000256" key="5">
    <source>
        <dbReference type="ARBA" id="ARBA00022989"/>
    </source>
</evidence>
<evidence type="ECO:0000256" key="7">
    <source>
        <dbReference type="RuleBase" id="RU003879"/>
    </source>
</evidence>
<keyword evidence="10" id="KW-1185">Reference proteome</keyword>
<name>A0ABQ3I8Z6_9BACT</name>
<evidence type="ECO:0000256" key="1">
    <source>
        <dbReference type="ARBA" id="ARBA00004162"/>
    </source>
</evidence>
<evidence type="ECO:0000256" key="3">
    <source>
        <dbReference type="ARBA" id="ARBA00022475"/>
    </source>
</evidence>
<comment type="caution">
    <text evidence="9">The sequence shown here is derived from an EMBL/GenBank/DDBJ whole genome shotgun (WGS) entry which is preliminary data.</text>
</comment>
<evidence type="ECO:0000256" key="6">
    <source>
        <dbReference type="ARBA" id="ARBA00023136"/>
    </source>
</evidence>
<keyword evidence="7" id="KW-0813">Transport</keyword>
<keyword evidence="4 7" id="KW-0812">Transmembrane</keyword>
<proteinExistence type="inferred from homology"/>
<dbReference type="Proteomes" id="UP000658258">
    <property type="component" value="Unassembled WGS sequence"/>
</dbReference>
<dbReference type="Pfam" id="PF02472">
    <property type="entry name" value="ExbD"/>
    <property type="match status" value="1"/>
</dbReference>
<comment type="similarity">
    <text evidence="2 7">Belongs to the ExbD/TolR family.</text>
</comment>
<keyword evidence="5 8" id="KW-1133">Transmembrane helix</keyword>
<dbReference type="PANTHER" id="PTHR30558:SF3">
    <property type="entry name" value="BIOPOLYMER TRANSPORT PROTEIN EXBD-RELATED"/>
    <property type="match status" value="1"/>
</dbReference>
<protein>
    <submittedName>
        <fullName evidence="9">Biopolymer transporter ExbD</fullName>
    </submittedName>
</protein>
<accession>A0ABQ3I8Z6</accession>
<sequence>MSYQRNRPGQEVSAGSMADIAFLLLIFFLVTTQILNDKGLPMVLPPKTLPVDTPINERNILKIQVNSLDRIMVEDKELHDISTLRNIVYDFVLNFGRPNTNKVVDGMSDVEVFNSLPPAMKQYIRQNLESKTSSDGPSKAIVSIKTDRGSSYSKYIEIMDEVFAAYYRIYGERVGLSAEDYRKLNRNYPEQRYLYEKGKQGINKAVSLADPSKQGDG</sequence>
<feature type="transmembrane region" description="Helical" evidence="8">
    <location>
        <begin position="12"/>
        <end position="35"/>
    </location>
</feature>
<evidence type="ECO:0000256" key="8">
    <source>
        <dbReference type="SAM" id="Phobius"/>
    </source>
</evidence>